<accession>V2XZD7</accession>
<dbReference type="HOGENOM" id="CLU_1441405_0_0_1"/>
<name>V2XZD7_MONRO</name>
<dbReference type="EMBL" id="AWSO01001233">
    <property type="protein sequence ID" value="ESK84764.1"/>
    <property type="molecule type" value="Genomic_DNA"/>
</dbReference>
<evidence type="ECO:0000313" key="2">
    <source>
        <dbReference type="Proteomes" id="UP000017559"/>
    </source>
</evidence>
<proteinExistence type="predicted"/>
<dbReference type="GO" id="GO:0016787">
    <property type="term" value="F:hydrolase activity"/>
    <property type="evidence" value="ECO:0007669"/>
    <property type="project" value="UniProtKB-KW"/>
</dbReference>
<keyword evidence="2" id="KW-1185">Reference proteome</keyword>
<dbReference type="Proteomes" id="UP000017559">
    <property type="component" value="Unassembled WGS sequence"/>
</dbReference>
<evidence type="ECO:0000313" key="1">
    <source>
        <dbReference type="EMBL" id="ESK84764.1"/>
    </source>
</evidence>
<protein>
    <submittedName>
        <fullName evidence="1">P-loopcontaining nucleoside triphosphate hydrolase protein</fullName>
    </submittedName>
</protein>
<gene>
    <name evidence="1" type="ORF">Moror_577</name>
</gene>
<dbReference type="KEGG" id="mrr:Moror_577"/>
<keyword evidence="1" id="KW-0378">Hydrolase</keyword>
<organism evidence="1 2">
    <name type="scientific">Moniliophthora roreri (strain MCA 2997)</name>
    <name type="common">Cocoa frosty pod rot fungus</name>
    <name type="synonym">Crinipellis roreri</name>
    <dbReference type="NCBI Taxonomy" id="1381753"/>
    <lineage>
        <taxon>Eukaryota</taxon>
        <taxon>Fungi</taxon>
        <taxon>Dikarya</taxon>
        <taxon>Basidiomycota</taxon>
        <taxon>Agaricomycotina</taxon>
        <taxon>Agaricomycetes</taxon>
        <taxon>Agaricomycetidae</taxon>
        <taxon>Agaricales</taxon>
        <taxon>Marasmiineae</taxon>
        <taxon>Marasmiaceae</taxon>
        <taxon>Moniliophthora</taxon>
    </lineage>
</organism>
<reference evidence="1 2" key="1">
    <citation type="journal article" date="2014" name="BMC Genomics">
        <title>Genome and secretome analysis of the hemibiotrophic fungal pathogen, Moniliophthora roreri, which causes frosty pod rot disease of cacao: mechanisms of the biotrophic and necrotrophic phases.</title>
        <authorList>
            <person name="Meinhardt L.W."/>
            <person name="Costa G.G.L."/>
            <person name="Thomazella D.P.T."/>
            <person name="Teixeira P.J.P.L."/>
            <person name="Carazzolle M.F."/>
            <person name="Schuster S.C."/>
            <person name="Carlson J.E."/>
            <person name="Guiltinan M.J."/>
            <person name="Mieczkowski P."/>
            <person name="Farmer A."/>
            <person name="Ramaraj T."/>
            <person name="Crozier J."/>
            <person name="Davis R.E."/>
            <person name="Shao J."/>
            <person name="Melnick R.L."/>
            <person name="Pereira G.A.G."/>
            <person name="Bailey B.A."/>
        </authorList>
    </citation>
    <scope>NUCLEOTIDE SEQUENCE [LARGE SCALE GENOMIC DNA]</scope>
    <source>
        <strain evidence="1 2">MCA 2997</strain>
    </source>
</reference>
<sequence>MFLPLTTMLTTKQQAALGNFQEKAKTLKRAIGLSALNGRLVEWDPQSQQVVLWIPSVNLVLSDFEPFWYSSHRPGVTINNKVSLVPAGSLKEFCEQHNILLPYCAHGLPSKAQYISPDNSQHGIAGKVPLMCNAETTLTVPFCSTLFIYSFFASTYSHANAPVALYEPQQDDRQCYITIMTTGVQTPT</sequence>
<comment type="caution">
    <text evidence="1">The sequence shown here is derived from an EMBL/GenBank/DDBJ whole genome shotgun (WGS) entry which is preliminary data.</text>
</comment>
<dbReference type="AlphaFoldDB" id="V2XZD7"/>